<comment type="caution">
    <text evidence="2">The sequence shown here is derived from an EMBL/GenBank/DDBJ whole genome shotgun (WGS) entry which is preliminary data.</text>
</comment>
<evidence type="ECO:0000256" key="1">
    <source>
        <dbReference type="SAM" id="Phobius"/>
    </source>
</evidence>
<protein>
    <submittedName>
        <fullName evidence="2">Uncharacterized protein</fullName>
    </submittedName>
</protein>
<organism evidence="2 3">
    <name type="scientific">Luteolibacter yonseiensis</name>
    <dbReference type="NCBI Taxonomy" id="1144680"/>
    <lineage>
        <taxon>Bacteria</taxon>
        <taxon>Pseudomonadati</taxon>
        <taxon>Verrucomicrobiota</taxon>
        <taxon>Verrucomicrobiia</taxon>
        <taxon>Verrucomicrobiales</taxon>
        <taxon>Verrucomicrobiaceae</taxon>
        <taxon>Luteolibacter</taxon>
    </lineage>
</organism>
<keyword evidence="1" id="KW-1133">Transmembrane helix</keyword>
<proteinExistence type="predicted"/>
<dbReference type="RefSeq" id="WP_200350927.1">
    <property type="nucleotide sequence ID" value="NZ_BAABHZ010000006.1"/>
</dbReference>
<accession>A0A934R361</accession>
<dbReference type="AlphaFoldDB" id="A0A934R361"/>
<evidence type="ECO:0000313" key="2">
    <source>
        <dbReference type="EMBL" id="MBK1815967.1"/>
    </source>
</evidence>
<feature type="transmembrane region" description="Helical" evidence="1">
    <location>
        <begin position="90"/>
        <end position="114"/>
    </location>
</feature>
<keyword evidence="3" id="KW-1185">Reference proteome</keyword>
<keyword evidence="1" id="KW-0472">Membrane</keyword>
<keyword evidence="1" id="KW-0812">Transmembrane</keyword>
<evidence type="ECO:0000313" key="3">
    <source>
        <dbReference type="Proteomes" id="UP000600139"/>
    </source>
</evidence>
<dbReference type="EMBL" id="JAENIK010000011">
    <property type="protein sequence ID" value="MBK1815967.1"/>
    <property type="molecule type" value="Genomic_DNA"/>
</dbReference>
<name>A0A934R361_9BACT</name>
<gene>
    <name evidence="2" type="ORF">JIN84_10080</name>
</gene>
<reference evidence="2" key="1">
    <citation type="submission" date="2021-01" db="EMBL/GenBank/DDBJ databases">
        <title>Modified the classification status of verrucomicrobia.</title>
        <authorList>
            <person name="Feng X."/>
        </authorList>
    </citation>
    <scope>NUCLEOTIDE SEQUENCE</scope>
    <source>
        <strain evidence="2">JCM 18052</strain>
    </source>
</reference>
<dbReference type="Proteomes" id="UP000600139">
    <property type="component" value="Unassembled WGS sequence"/>
</dbReference>
<sequence length="134" mass="15084">MSHPHPSLRFRLTVAMGIRFSQIVLVTVALVCLAFSHALTDRNQTTYESLTSVIGNLKQLRDNKAISGDEFYAIKDRLDPLMRPVIHDPWLLRNTLGMGCACLFLSSLLSMFGIRWKSRTLLLERETHQAAGNG</sequence>